<feature type="region of interest" description="Disordered" evidence="1">
    <location>
        <begin position="48"/>
        <end position="71"/>
    </location>
</feature>
<proteinExistence type="predicted"/>
<feature type="compositionally biased region" description="Basic and acidic residues" evidence="1">
    <location>
        <begin position="151"/>
        <end position="168"/>
    </location>
</feature>
<comment type="caution">
    <text evidence="2">The sequence shown here is derived from an EMBL/GenBank/DDBJ whole genome shotgun (WGS) entry which is preliminary data.</text>
</comment>
<dbReference type="AlphaFoldDB" id="A0A4Z2FBY8"/>
<feature type="region of interest" description="Disordered" evidence="1">
    <location>
        <begin position="1"/>
        <end position="22"/>
    </location>
</feature>
<protein>
    <submittedName>
        <fullName evidence="2">Uncharacterized protein</fullName>
    </submittedName>
</protein>
<evidence type="ECO:0000313" key="3">
    <source>
        <dbReference type="Proteomes" id="UP000314294"/>
    </source>
</evidence>
<feature type="compositionally biased region" description="Basic and acidic residues" evidence="1">
    <location>
        <begin position="1"/>
        <end position="11"/>
    </location>
</feature>
<evidence type="ECO:0000313" key="2">
    <source>
        <dbReference type="EMBL" id="TNN38380.1"/>
    </source>
</evidence>
<organism evidence="2 3">
    <name type="scientific">Liparis tanakae</name>
    <name type="common">Tanaka's snailfish</name>
    <dbReference type="NCBI Taxonomy" id="230148"/>
    <lineage>
        <taxon>Eukaryota</taxon>
        <taxon>Metazoa</taxon>
        <taxon>Chordata</taxon>
        <taxon>Craniata</taxon>
        <taxon>Vertebrata</taxon>
        <taxon>Euteleostomi</taxon>
        <taxon>Actinopterygii</taxon>
        <taxon>Neopterygii</taxon>
        <taxon>Teleostei</taxon>
        <taxon>Neoteleostei</taxon>
        <taxon>Acanthomorphata</taxon>
        <taxon>Eupercaria</taxon>
        <taxon>Perciformes</taxon>
        <taxon>Cottioidei</taxon>
        <taxon>Cottales</taxon>
        <taxon>Liparidae</taxon>
        <taxon>Liparis</taxon>
    </lineage>
</organism>
<name>A0A4Z2FBY8_9TELE</name>
<gene>
    <name evidence="2" type="ORF">EYF80_051446</name>
</gene>
<dbReference type="Proteomes" id="UP000314294">
    <property type="component" value="Unassembled WGS sequence"/>
</dbReference>
<reference evidence="2 3" key="1">
    <citation type="submission" date="2019-03" db="EMBL/GenBank/DDBJ databases">
        <title>First draft genome of Liparis tanakae, snailfish: a comprehensive survey of snailfish specific genes.</title>
        <authorList>
            <person name="Kim W."/>
            <person name="Song I."/>
            <person name="Jeong J.-H."/>
            <person name="Kim D."/>
            <person name="Kim S."/>
            <person name="Ryu S."/>
            <person name="Song J.Y."/>
            <person name="Lee S.K."/>
        </authorList>
    </citation>
    <scope>NUCLEOTIDE SEQUENCE [LARGE SCALE GENOMIC DNA]</scope>
    <source>
        <tissue evidence="2">Muscle</tissue>
    </source>
</reference>
<sequence>MDRRAPRERRPPGASPPPQTWDVQVAEAVSRGAGDDVASLTRALHVSDTTAGAGGRTAERRHTYRRSQTQRAVDSTCGEVVRLGREDDVSQRAPRLIAARRGGVFWNLMTLFWWLRSCVAMMRLNSVSSSWRPSISMRPRKNQWRLCSLEEERRGEEEERKRGDDKRQAQSGVKVTSGAGLTCWTEPACNRGHQTEQPYLGPISTSVPPPPSVRCGSSDSGSA</sequence>
<keyword evidence="3" id="KW-1185">Reference proteome</keyword>
<feature type="region of interest" description="Disordered" evidence="1">
    <location>
        <begin position="194"/>
        <end position="223"/>
    </location>
</feature>
<feature type="region of interest" description="Disordered" evidence="1">
    <location>
        <begin position="151"/>
        <end position="176"/>
    </location>
</feature>
<accession>A0A4Z2FBY8</accession>
<dbReference type="EMBL" id="SRLO01001375">
    <property type="protein sequence ID" value="TNN38380.1"/>
    <property type="molecule type" value="Genomic_DNA"/>
</dbReference>
<evidence type="ECO:0000256" key="1">
    <source>
        <dbReference type="SAM" id="MobiDB-lite"/>
    </source>
</evidence>